<gene>
    <name evidence="1" type="ORF">NCTC10783_04298</name>
</gene>
<proteinExistence type="predicted"/>
<accession>A0A3S5E554</accession>
<evidence type="ECO:0000313" key="2">
    <source>
        <dbReference type="Proteomes" id="UP000278078"/>
    </source>
</evidence>
<sequence length="413" mass="45485">MGEVLLTAPIAGVGAEAKYFLIAFIYRFDATQWKEMSVKELARSLEVTPGVASRAREALIEHQCFDCRKVATAGRPTLGLKVSQGLACKLGDLSTSASHHGPVLRHLFSGVIYRDYEANRTPASSNELLRPQLRLLLATLFAHANELGLVDGLGLAQLRQLLGEGEEKVDRWLKELLQLGFIRRKIAGLSDSLYADTKVTSSYILNLNHPGLASADCSSPVVAFYGEAMRSEESRHGFAERFSRVQGAFQGLGRTYEMLVWRIYQGVSLLLSNHWSVLGDSVRLPQIDGLEKIMTESLHASGKDDSSLEVMVADMCWWAFHLASRVKNRIAGDSAFASLVGRRVLAFPAKNRDTDDSMTLVFAQEPRGDGPECVISLSSTKGHIEIWTKESELSQEQLSKHGLVSFVEETTAS</sequence>
<name>A0A3S5E554_PSEFL</name>
<protein>
    <submittedName>
        <fullName evidence="1">Uncharacterized protein</fullName>
    </submittedName>
</protein>
<organism evidence="1 2">
    <name type="scientific">Pseudomonas fluorescens</name>
    <dbReference type="NCBI Taxonomy" id="294"/>
    <lineage>
        <taxon>Bacteria</taxon>
        <taxon>Pseudomonadati</taxon>
        <taxon>Pseudomonadota</taxon>
        <taxon>Gammaproteobacteria</taxon>
        <taxon>Pseudomonadales</taxon>
        <taxon>Pseudomonadaceae</taxon>
        <taxon>Pseudomonas</taxon>
    </lineage>
</organism>
<dbReference type="Proteomes" id="UP000278078">
    <property type="component" value="Chromosome"/>
</dbReference>
<dbReference type="AlphaFoldDB" id="A0A3S5E554"/>
<dbReference type="EMBL" id="LR134300">
    <property type="protein sequence ID" value="VEE48385.1"/>
    <property type="molecule type" value="Genomic_DNA"/>
</dbReference>
<evidence type="ECO:0000313" key="1">
    <source>
        <dbReference type="EMBL" id="VEE48385.1"/>
    </source>
</evidence>
<reference evidence="1 2" key="1">
    <citation type="submission" date="2018-12" db="EMBL/GenBank/DDBJ databases">
        <authorList>
            <consortium name="Pathogen Informatics"/>
        </authorList>
    </citation>
    <scope>NUCLEOTIDE SEQUENCE [LARGE SCALE GENOMIC DNA]</scope>
    <source>
        <strain evidence="1 2">NCTC10783</strain>
    </source>
</reference>